<accession>A0A917I8Z1</accession>
<feature type="domain" description="VOC" evidence="1">
    <location>
        <begin position="3"/>
        <end position="127"/>
    </location>
</feature>
<reference evidence="2" key="2">
    <citation type="submission" date="2020-09" db="EMBL/GenBank/DDBJ databases">
        <authorList>
            <person name="Sun Q."/>
            <person name="Zhou Y."/>
        </authorList>
    </citation>
    <scope>NUCLEOTIDE SEQUENCE</scope>
    <source>
        <strain evidence="2">CGMCC 1.12214</strain>
    </source>
</reference>
<dbReference type="InterPro" id="IPR037523">
    <property type="entry name" value="VOC_core"/>
</dbReference>
<comment type="caution">
    <text evidence="2">The sequence shown here is derived from an EMBL/GenBank/DDBJ whole genome shotgun (WGS) entry which is preliminary data.</text>
</comment>
<keyword evidence="3" id="KW-1185">Reference proteome</keyword>
<sequence length="144" mass="15759">MPKMIFVNLPVADLARATAFYEAIGARKNDMFSDHTAACMVFSDTIHAMLLTHDKYRQFTDKAIADARTSEVLICLSAESRQEVDDTVARAAGAGGKPDPSAVQEHGFMYGRSFEDPDGHGWEIMWMDLEACKAAMAPAEAAQI</sequence>
<dbReference type="PANTHER" id="PTHR36503:SF2">
    <property type="entry name" value="BLR2408 PROTEIN"/>
    <property type="match status" value="1"/>
</dbReference>
<dbReference type="PANTHER" id="PTHR36503">
    <property type="entry name" value="BLR2520 PROTEIN"/>
    <property type="match status" value="1"/>
</dbReference>
<dbReference type="RefSeq" id="WP_188519161.1">
    <property type="nucleotide sequence ID" value="NZ_BMES01000002.1"/>
</dbReference>
<organism evidence="2 3">
    <name type="scientific">Alsobacter metallidurans</name>
    <dbReference type="NCBI Taxonomy" id="340221"/>
    <lineage>
        <taxon>Bacteria</taxon>
        <taxon>Pseudomonadati</taxon>
        <taxon>Pseudomonadota</taxon>
        <taxon>Alphaproteobacteria</taxon>
        <taxon>Hyphomicrobiales</taxon>
        <taxon>Alsobacteraceae</taxon>
        <taxon>Alsobacter</taxon>
    </lineage>
</organism>
<dbReference type="AlphaFoldDB" id="A0A917I8Z1"/>
<dbReference type="SUPFAM" id="SSF54593">
    <property type="entry name" value="Glyoxalase/Bleomycin resistance protein/Dihydroxybiphenyl dioxygenase"/>
    <property type="match status" value="1"/>
</dbReference>
<dbReference type="Pfam" id="PF00903">
    <property type="entry name" value="Glyoxalase"/>
    <property type="match status" value="1"/>
</dbReference>
<dbReference type="PROSITE" id="PS51819">
    <property type="entry name" value="VOC"/>
    <property type="match status" value="1"/>
</dbReference>
<dbReference type="Gene3D" id="3.10.180.10">
    <property type="entry name" value="2,3-Dihydroxybiphenyl 1,2-Dioxygenase, domain 1"/>
    <property type="match status" value="1"/>
</dbReference>
<evidence type="ECO:0000313" key="3">
    <source>
        <dbReference type="Proteomes" id="UP000603912"/>
    </source>
</evidence>
<gene>
    <name evidence="2" type="ORF">GCM10007036_37000</name>
</gene>
<dbReference type="InterPro" id="IPR029068">
    <property type="entry name" value="Glyas_Bleomycin-R_OHBP_Dase"/>
</dbReference>
<reference evidence="2" key="1">
    <citation type="journal article" date="2014" name="Int. J. Syst. Evol. Microbiol.">
        <title>Complete genome sequence of Corynebacterium casei LMG S-19264T (=DSM 44701T), isolated from a smear-ripened cheese.</title>
        <authorList>
            <consortium name="US DOE Joint Genome Institute (JGI-PGF)"/>
            <person name="Walter F."/>
            <person name="Albersmeier A."/>
            <person name="Kalinowski J."/>
            <person name="Ruckert C."/>
        </authorList>
    </citation>
    <scope>NUCLEOTIDE SEQUENCE</scope>
    <source>
        <strain evidence="2">CGMCC 1.12214</strain>
    </source>
</reference>
<evidence type="ECO:0000313" key="2">
    <source>
        <dbReference type="EMBL" id="GGH28045.1"/>
    </source>
</evidence>
<protein>
    <recommendedName>
        <fullName evidence="1">VOC domain-containing protein</fullName>
    </recommendedName>
</protein>
<name>A0A917I8Z1_9HYPH</name>
<dbReference type="CDD" id="cd09012">
    <property type="entry name" value="VOC_like"/>
    <property type="match status" value="1"/>
</dbReference>
<evidence type="ECO:0000259" key="1">
    <source>
        <dbReference type="PROSITE" id="PS51819"/>
    </source>
</evidence>
<dbReference type="InterPro" id="IPR004360">
    <property type="entry name" value="Glyas_Fos-R_dOase_dom"/>
</dbReference>
<dbReference type="EMBL" id="BMES01000002">
    <property type="protein sequence ID" value="GGH28045.1"/>
    <property type="molecule type" value="Genomic_DNA"/>
</dbReference>
<proteinExistence type="predicted"/>
<dbReference type="Proteomes" id="UP000603912">
    <property type="component" value="Unassembled WGS sequence"/>
</dbReference>